<evidence type="ECO:0000256" key="5">
    <source>
        <dbReference type="ARBA" id="ARBA00023015"/>
    </source>
</evidence>
<evidence type="ECO:0000256" key="10">
    <source>
        <dbReference type="HAMAP-Rule" id="MF_01219"/>
    </source>
</evidence>
<dbReference type="NCBIfam" id="NF003548">
    <property type="entry name" value="PRK05205.1-4"/>
    <property type="match status" value="1"/>
</dbReference>
<comment type="function">
    <text evidence="7 10">Regulates transcriptional attenuation of the pyrimidine nucleotide (pyr) operon by binding in a uridine-dependent manner to specific sites on pyr mRNA. This disrupts an antiterminator hairpin in the RNA and favors formation of a downstream transcription terminator, leading to a reduced expression of downstream genes.</text>
</comment>
<comment type="catalytic activity">
    <reaction evidence="10">
        <text>UMP + diphosphate = 5-phospho-alpha-D-ribose 1-diphosphate + uracil</text>
        <dbReference type="Rhea" id="RHEA:13017"/>
        <dbReference type="ChEBI" id="CHEBI:17568"/>
        <dbReference type="ChEBI" id="CHEBI:33019"/>
        <dbReference type="ChEBI" id="CHEBI:57865"/>
        <dbReference type="ChEBI" id="CHEBI:58017"/>
        <dbReference type="EC" id="2.4.2.9"/>
    </reaction>
</comment>
<dbReference type="SUPFAM" id="SSF53271">
    <property type="entry name" value="PRTase-like"/>
    <property type="match status" value="1"/>
</dbReference>
<dbReference type="InterPro" id="IPR029057">
    <property type="entry name" value="PRTase-like"/>
</dbReference>
<dbReference type="GO" id="GO:0003723">
    <property type="term" value="F:RNA binding"/>
    <property type="evidence" value="ECO:0007669"/>
    <property type="project" value="UniProtKB-UniRule"/>
</dbReference>
<dbReference type="RefSeq" id="WP_036659184.1">
    <property type="nucleotide sequence ID" value="NZ_JQCR01000003.1"/>
</dbReference>
<evidence type="ECO:0000256" key="2">
    <source>
        <dbReference type="ARBA" id="ARBA00022472"/>
    </source>
</evidence>
<keyword evidence="6 10" id="KW-0804">Transcription</keyword>
<dbReference type="GO" id="GO:0004845">
    <property type="term" value="F:uracil phosphoribosyltransferase activity"/>
    <property type="evidence" value="ECO:0007669"/>
    <property type="project" value="UniProtKB-UniRule"/>
</dbReference>
<dbReference type="EMBL" id="JQCR01000003">
    <property type="protein sequence ID" value="KGE18086.1"/>
    <property type="molecule type" value="Genomic_DNA"/>
</dbReference>
<comment type="similarity">
    <text evidence="1 10">Belongs to the purine/pyrimidine phosphoribosyltransferase family. PyrR subfamily.</text>
</comment>
<dbReference type="Gene3D" id="3.40.50.2020">
    <property type="match status" value="1"/>
</dbReference>
<keyword evidence="3 10" id="KW-0328">Glycosyltransferase</keyword>
<organism evidence="12 13">
    <name type="scientific">Paenibacillus wynnii</name>
    <dbReference type="NCBI Taxonomy" id="268407"/>
    <lineage>
        <taxon>Bacteria</taxon>
        <taxon>Bacillati</taxon>
        <taxon>Bacillota</taxon>
        <taxon>Bacilli</taxon>
        <taxon>Bacillales</taxon>
        <taxon>Paenibacillaceae</taxon>
        <taxon>Paenibacillus</taxon>
    </lineage>
</organism>
<dbReference type="InterPro" id="IPR023050">
    <property type="entry name" value="PyrR"/>
</dbReference>
<evidence type="ECO:0000256" key="8">
    <source>
        <dbReference type="ARBA" id="ARBA00056018"/>
    </source>
</evidence>
<comment type="function">
    <text evidence="8 10">Also displays a weak uracil phosphoribosyltransferase activity which is not physiologically significant.</text>
</comment>
<evidence type="ECO:0000259" key="11">
    <source>
        <dbReference type="Pfam" id="PF00156"/>
    </source>
</evidence>
<dbReference type="CDD" id="cd06223">
    <property type="entry name" value="PRTases_typeI"/>
    <property type="match status" value="1"/>
</dbReference>
<evidence type="ECO:0000256" key="4">
    <source>
        <dbReference type="ARBA" id="ARBA00022679"/>
    </source>
</evidence>
<dbReference type="STRING" id="268407.PWYN_26490"/>
<dbReference type="HAMAP" id="MF_01219">
    <property type="entry name" value="PyrR"/>
    <property type="match status" value="1"/>
</dbReference>
<keyword evidence="2 10" id="KW-0806">Transcription termination</keyword>
<gene>
    <name evidence="10" type="primary">pyrR</name>
    <name evidence="12" type="ORF">PWYN_26490</name>
</gene>
<proteinExistence type="inferred from homology"/>
<dbReference type="InterPro" id="IPR000836">
    <property type="entry name" value="PRTase_dom"/>
</dbReference>
<dbReference type="FunFam" id="3.40.50.2020:FF:000020">
    <property type="entry name" value="Bifunctional protein PyrR"/>
    <property type="match status" value="1"/>
</dbReference>
<dbReference type="AlphaFoldDB" id="A0A098M7S6"/>
<evidence type="ECO:0000256" key="9">
    <source>
        <dbReference type="ARBA" id="ARBA00063792"/>
    </source>
</evidence>
<dbReference type="NCBIfam" id="NF003549">
    <property type="entry name" value="PRK05205.1-5"/>
    <property type="match status" value="1"/>
</dbReference>
<reference evidence="12 13" key="2">
    <citation type="submission" date="2014-10" db="EMBL/GenBank/DDBJ databases">
        <title>Comparative genomics of the Paenibacillus odorifer group.</title>
        <authorList>
            <person name="Tsai Y.-C."/>
            <person name="Martin N."/>
            <person name="Korlach J."/>
            <person name="Wiedmann M."/>
        </authorList>
    </citation>
    <scope>NUCLEOTIDE SEQUENCE [LARGE SCALE GENOMIC DNA]</scope>
    <source>
        <strain evidence="12 13">DSM 18334</strain>
    </source>
</reference>
<dbReference type="OrthoDB" id="9802227at2"/>
<keyword evidence="5 10" id="KW-0805">Transcription regulation</keyword>
<dbReference type="eggNOG" id="COG2065">
    <property type="taxonomic scope" value="Bacteria"/>
</dbReference>
<evidence type="ECO:0000256" key="6">
    <source>
        <dbReference type="ARBA" id="ARBA00023163"/>
    </source>
</evidence>
<evidence type="ECO:0000313" key="13">
    <source>
        <dbReference type="Proteomes" id="UP000029734"/>
    </source>
</evidence>
<keyword evidence="4 10" id="KW-0808">Transferase</keyword>
<evidence type="ECO:0000313" key="12">
    <source>
        <dbReference type="EMBL" id="KGE18086.1"/>
    </source>
</evidence>
<accession>A0A098M7S6</accession>
<feature type="short sequence motif" description="PRPP-binding" evidence="10">
    <location>
        <begin position="111"/>
        <end position="123"/>
    </location>
</feature>
<keyword evidence="13" id="KW-1185">Reference proteome</keyword>
<evidence type="ECO:0000256" key="1">
    <source>
        <dbReference type="ARBA" id="ARBA00005565"/>
    </source>
</evidence>
<dbReference type="InterPro" id="IPR050137">
    <property type="entry name" value="PyrR_bifunctional"/>
</dbReference>
<comment type="caution">
    <text evidence="12">The sequence shown here is derived from an EMBL/GenBank/DDBJ whole genome shotgun (WGS) entry which is preliminary data.</text>
</comment>
<dbReference type="PANTHER" id="PTHR11608">
    <property type="entry name" value="BIFUNCTIONAL PROTEIN PYRR"/>
    <property type="match status" value="1"/>
</dbReference>
<protein>
    <recommendedName>
        <fullName evidence="10">Bifunctional protein PyrR</fullName>
    </recommendedName>
    <domain>
        <recommendedName>
            <fullName evidence="10">Pyrimidine operon regulatory protein</fullName>
        </recommendedName>
    </domain>
    <domain>
        <recommendedName>
            <fullName evidence="10">Uracil phosphoribosyltransferase</fullName>
            <shortName evidence="10">UPRTase</shortName>
            <ecNumber evidence="10">2.4.2.9</ecNumber>
        </recommendedName>
    </domain>
</protein>
<keyword evidence="10" id="KW-0694">RNA-binding</keyword>
<reference evidence="12 13" key="1">
    <citation type="submission" date="2014-08" db="EMBL/GenBank/DDBJ databases">
        <authorList>
            <person name="den Bakker H.C."/>
        </authorList>
    </citation>
    <scope>NUCLEOTIDE SEQUENCE [LARGE SCALE GENOMIC DNA]</scope>
    <source>
        <strain evidence="12 13">DSM 18334</strain>
    </source>
</reference>
<evidence type="ECO:0000256" key="3">
    <source>
        <dbReference type="ARBA" id="ARBA00022676"/>
    </source>
</evidence>
<comment type="subunit">
    <text evidence="9 10">Homodimer and homohexamer; in equilibrium.</text>
</comment>
<feature type="domain" description="Phosphoribosyltransferase" evidence="11">
    <location>
        <begin position="11"/>
        <end position="165"/>
    </location>
</feature>
<dbReference type="PANTHER" id="PTHR11608:SF0">
    <property type="entry name" value="BIFUNCTIONAL PROTEIN PYRR"/>
    <property type="match status" value="1"/>
</dbReference>
<evidence type="ECO:0000256" key="7">
    <source>
        <dbReference type="ARBA" id="ARBA00053556"/>
    </source>
</evidence>
<dbReference type="Pfam" id="PF00156">
    <property type="entry name" value="Pribosyltran"/>
    <property type="match status" value="1"/>
</dbReference>
<dbReference type="GO" id="GO:0006353">
    <property type="term" value="P:DNA-templated transcription termination"/>
    <property type="evidence" value="ECO:0007669"/>
    <property type="project" value="UniProtKB-UniRule"/>
</dbReference>
<dbReference type="EC" id="2.4.2.9" evidence="10"/>
<sequence length="194" mass="21976">MVTEKNVIMDETAIRRALSRIAHEILEKNKGIENCLLIGIRTRGVYLAQRIAERIKEIEGVDIPYGELDITHYRDDREEGGKGLSETKDQNLAKSILTITSGSTGIHDKKVILFDDVLYTGRTIRAAMDALMDCGRPRMIQLAVLADRGHRELPIRPDYIGKNVPTSTHEQIEVALTEYDGKDEVYIISNREER</sequence>
<dbReference type="Proteomes" id="UP000029734">
    <property type="component" value="Unassembled WGS sequence"/>
</dbReference>
<name>A0A098M7S6_9BACL</name>